<evidence type="ECO:0008006" key="4">
    <source>
        <dbReference type="Google" id="ProtNLM"/>
    </source>
</evidence>
<feature type="transmembrane region" description="Helical" evidence="1">
    <location>
        <begin position="93"/>
        <end position="113"/>
    </location>
</feature>
<reference evidence="3" key="1">
    <citation type="submission" date="2011-03" db="EMBL/GenBank/DDBJ databases">
        <authorList>
            <person name="Voget S."/>
            <person name="Streit W.R."/>
            <person name="Jaeger K.E."/>
            <person name="Daniel R."/>
        </authorList>
    </citation>
    <scope>NUCLEOTIDE SEQUENCE [LARGE SCALE GENOMIC DNA]</scope>
    <source>
        <strain evidence="3">PG1</strain>
    </source>
</reference>
<sequence>MSAPAPGAMRPRGVAVRVALALGYPLVMLLAWRGVSPRCLGGLLILMLWLRCGAGRNSVAAALRRLTWLDWCVAAMLGCLSIAITATDSERLLHLYPAFVSAGLLAAFGATLLRGPSMIEKFARLRYPEPGPEICRYTRRVTQIWCAFFALNGAFSVYTALYWSRAAWSLYNGAIVYALIGALLAGEWLWRHAFVLPRRVGGVA</sequence>
<dbReference type="AlphaFoldDB" id="A0A0B6RXP4"/>
<name>A0A0B6RXP4_BURPL</name>
<feature type="transmembrane region" description="Helical" evidence="1">
    <location>
        <begin position="144"/>
        <end position="164"/>
    </location>
</feature>
<feature type="transmembrane region" description="Helical" evidence="1">
    <location>
        <begin position="38"/>
        <end position="54"/>
    </location>
</feature>
<evidence type="ECO:0000256" key="1">
    <source>
        <dbReference type="SAM" id="Phobius"/>
    </source>
</evidence>
<keyword evidence="1" id="KW-1133">Transmembrane helix</keyword>
<gene>
    <name evidence="2" type="ORF">BGL_1c12880</name>
</gene>
<feature type="transmembrane region" description="Helical" evidence="1">
    <location>
        <begin position="170"/>
        <end position="190"/>
    </location>
</feature>
<dbReference type="KEGG" id="bpla:bpln_1g12400"/>
<dbReference type="HOGENOM" id="CLU_108379_0_0_4"/>
<dbReference type="Proteomes" id="UP000031838">
    <property type="component" value="Chromosome 1"/>
</dbReference>
<keyword evidence="3" id="KW-1185">Reference proteome</keyword>
<proteinExistence type="predicted"/>
<dbReference type="KEGG" id="bgp:BGL_1c12880"/>
<dbReference type="EMBL" id="CP002580">
    <property type="protein sequence ID" value="AJK45810.1"/>
    <property type="molecule type" value="Genomic_DNA"/>
</dbReference>
<evidence type="ECO:0000313" key="2">
    <source>
        <dbReference type="EMBL" id="AJK45810.1"/>
    </source>
</evidence>
<keyword evidence="1" id="KW-0472">Membrane</keyword>
<protein>
    <recommendedName>
        <fullName evidence="4">Intracellular septation protein A</fullName>
    </recommendedName>
</protein>
<keyword evidence="1" id="KW-0812">Transmembrane</keyword>
<dbReference type="RefSeq" id="WP_042624474.1">
    <property type="nucleotide sequence ID" value="NZ_BSTO01000023.1"/>
</dbReference>
<reference evidence="2 3" key="2">
    <citation type="journal article" date="2016" name="Appl. Microbiol. Biotechnol.">
        <title>Mutations improving production and secretion of extracellular lipase by Burkholderia glumae PG1.</title>
        <authorList>
            <person name="Knapp A."/>
            <person name="Voget S."/>
            <person name="Gao R."/>
            <person name="Zaburannyi N."/>
            <person name="Krysciak D."/>
            <person name="Breuer M."/>
            <person name="Hauer B."/>
            <person name="Streit W.R."/>
            <person name="Muller R."/>
            <person name="Daniel R."/>
            <person name="Jaeger K.E."/>
        </authorList>
    </citation>
    <scope>NUCLEOTIDE SEQUENCE [LARGE SCALE GENOMIC DNA]</scope>
    <source>
        <strain evidence="2 3">PG1</strain>
    </source>
</reference>
<feature type="transmembrane region" description="Helical" evidence="1">
    <location>
        <begin position="14"/>
        <end position="32"/>
    </location>
</feature>
<feature type="transmembrane region" description="Helical" evidence="1">
    <location>
        <begin position="66"/>
        <end position="87"/>
    </location>
</feature>
<accession>A0A0B6RXP4</accession>
<evidence type="ECO:0000313" key="3">
    <source>
        <dbReference type="Proteomes" id="UP000031838"/>
    </source>
</evidence>
<organism evidence="2 3">
    <name type="scientific">Burkholderia plantarii</name>
    <dbReference type="NCBI Taxonomy" id="41899"/>
    <lineage>
        <taxon>Bacteria</taxon>
        <taxon>Pseudomonadati</taxon>
        <taxon>Pseudomonadota</taxon>
        <taxon>Betaproteobacteria</taxon>
        <taxon>Burkholderiales</taxon>
        <taxon>Burkholderiaceae</taxon>
        <taxon>Burkholderia</taxon>
    </lineage>
</organism>